<reference evidence="2 4" key="2">
    <citation type="submission" date="2016-11" db="EMBL/GenBank/DDBJ databases">
        <title>Whole genomes of Flavobacteriaceae.</title>
        <authorList>
            <person name="Stine C."/>
            <person name="Li C."/>
            <person name="Tadesse D."/>
        </authorList>
    </citation>
    <scope>NUCLEOTIDE SEQUENCE [LARGE SCALE GENOMIC DNA]</scope>
    <source>
        <strain evidence="2 4">ATCC 51468</strain>
    </source>
</reference>
<dbReference type="Proteomes" id="UP000032061">
    <property type="component" value="Unassembled WGS sequence"/>
</dbReference>
<dbReference type="EMBL" id="MUGX01000012">
    <property type="protein sequence ID" value="OXA87511.1"/>
    <property type="molecule type" value="Genomic_DNA"/>
</dbReference>
<dbReference type="STRING" id="37752.IW18_22075"/>
<protein>
    <submittedName>
        <fullName evidence="1">Uncharacterized protein</fullName>
    </submittedName>
</protein>
<comment type="caution">
    <text evidence="1">The sequence shown here is derived from an EMBL/GenBank/DDBJ whole genome shotgun (WGS) entry which is preliminary data.</text>
</comment>
<name>A0A0D0EDI1_9FLAO</name>
<evidence type="ECO:0000313" key="4">
    <source>
        <dbReference type="Proteomes" id="UP000198302"/>
    </source>
</evidence>
<evidence type="ECO:0000313" key="1">
    <source>
        <dbReference type="EMBL" id="KIO50644.1"/>
    </source>
</evidence>
<dbReference type="Proteomes" id="UP000198302">
    <property type="component" value="Unassembled WGS sequence"/>
</dbReference>
<evidence type="ECO:0000313" key="3">
    <source>
        <dbReference type="Proteomes" id="UP000032061"/>
    </source>
</evidence>
<organism evidence="1 3">
    <name type="scientific">Flavobacterium hibernum</name>
    <dbReference type="NCBI Taxonomy" id="37752"/>
    <lineage>
        <taxon>Bacteria</taxon>
        <taxon>Pseudomonadati</taxon>
        <taxon>Bacteroidota</taxon>
        <taxon>Flavobacteriia</taxon>
        <taxon>Flavobacteriales</taxon>
        <taxon>Flavobacteriaceae</taxon>
        <taxon>Flavobacterium</taxon>
    </lineage>
</organism>
<sequence>MAFSQTKPNSNWTLAFNVNFPPSSESIEDINFANEKPECKFELKGKVMLKYSFCLQNDSIASLFQFKNNKYEFQENMIYQPYLWHFDGELLISNFKIIDFNHDGNEDLLCWINSNINGNRWTILFMNDQRQQKLVRLYNTADQTDIWDYPQYHNETKIISTEFYGSAFGTSGESSYKLKDDFTIIPLQKHFQDRTTNNIVDYNYVGKNGKWKLKSKVKIKP</sequence>
<evidence type="ECO:0000313" key="2">
    <source>
        <dbReference type="EMBL" id="OXA87511.1"/>
    </source>
</evidence>
<dbReference type="AlphaFoldDB" id="A0A0D0EDI1"/>
<gene>
    <name evidence="2" type="ORF">B0A73_11335</name>
    <name evidence="1" type="ORF">IW18_22075</name>
</gene>
<dbReference type="EMBL" id="JPRK01000027">
    <property type="protein sequence ID" value="KIO50644.1"/>
    <property type="molecule type" value="Genomic_DNA"/>
</dbReference>
<accession>A0A0D0EDI1</accession>
<proteinExistence type="predicted"/>
<reference evidence="1 3" key="1">
    <citation type="submission" date="2015-01" db="EMBL/GenBank/DDBJ databases">
        <title>Genome of Flavobacterium hibernum DSM 12611.</title>
        <authorList>
            <person name="Stropko S.J."/>
            <person name="Pipes S.E."/>
            <person name="Newman J.D."/>
        </authorList>
    </citation>
    <scope>NUCLEOTIDE SEQUENCE [LARGE SCALE GENOMIC DNA]</scope>
    <source>
        <strain evidence="1 3">DSM 12611</strain>
    </source>
</reference>
<keyword evidence="4" id="KW-1185">Reference proteome</keyword>